<dbReference type="PANTHER" id="PTHR30529:SF4">
    <property type="entry name" value="SUPEROXIDE OXIDASE CYBB"/>
    <property type="match status" value="1"/>
</dbReference>
<keyword evidence="7" id="KW-0479">Metal-binding</keyword>
<evidence type="ECO:0000256" key="8">
    <source>
        <dbReference type="ARBA" id="ARBA00022982"/>
    </source>
</evidence>
<keyword evidence="3" id="KW-0813">Transport</keyword>
<reference evidence="15 18" key="2">
    <citation type="submission" date="2019-11" db="EMBL/GenBank/DDBJ databases">
        <title>Draft Genome Sequence of Plant Growth-Promoting Rhizosphere-Associated Bacteria.</title>
        <authorList>
            <person name="Vasilyev I.Y."/>
            <person name="Radchenko V."/>
            <person name="Ilnitskaya E.V."/>
        </authorList>
    </citation>
    <scope>NUCLEOTIDE SEQUENCE [LARGE SCALE GENOMIC DNA]</scope>
    <source>
        <strain evidence="15 18">VRA_MhP_f</strain>
    </source>
</reference>
<evidence type="ECO:0000256" key="4">
    <source>
        <dbReference type="ARBA" id="ARBA00022475"/>
    </source>
</evidence>
<keyword evidence="8" id="KW-0249">Electron transport</keyword>
<dbReference type="SUPFAM" id="SSF81342">
    <property type="entry name" value="Transmembrane di-heme cytochromes"/>
    <property type="match status" value="1"/>
</dbReference>
<feature type="transmembrane region" description="Helical" evidence="13">
    <location>
        <begin position="145"/>
        <end position="164"/>
    </location>
</feature>
<evidence type="ECO:0000256" key="6">
    <source>
        <dbReference type="ARBA" id="ARBA00022692"/>
    </source>
</evidence>
<evidence type="ECO:0000256" key="3">
    <source>
        <dbReference type="ARBA" id="ARBA00022448"/>
    </source>
</evidence>
<keyword evidence="4" id="KW-1003">Cell membrane</keyword>
<comment type="cofactor">
    <cofactor evidence="1">
        <name>heme b</name>
        <dbReference type="ChEBI" id="CHEBI:60344"/>
    </cofactor>
</comment>
<dbReference type="GO" id="GO:0020037">
    <property type="term" value="F:heme binding"/>
    <property type="evidence" value="ECO:0007669"/>
    <property type="project" value="TreeGrafter"/>
</dbReference>
<keyword evidence="10" id="KW-0408">Iron</keyword>
<dbReference type="AlphaFoldDB" id="A0A349IF18"/>
<dbReference type="GO" id="GO:0009055">
    <property type="term" value="F:electron transfer activity"/>
    <property type="evidence" value="ECO:0007669"/>
    <property type="project" value="InterPro"/>
</dbReference>
<evidence type="ECO:0000313" key="15">
    <source>
        <dbReference type="EMBL" id="MSE15587.1"/>
    </source>
</evidence>
<feature type="domain" description="Cytochrome b561 bacterial/Ni-hydrogenase" evidence="14">
    <location>
        <begin position="6"/>
        <end position="174"/>
    </location>
</feature>
<organism evidence="16 17">
    <name type="scientific">Enterobacter agglomerans</name>
    <name type="common">Erwinia herbicola</name>
    <name type="synonym">Pantoea agglomerans</name>
    <dbReference type="NCBI Taxonomy" id="549"/>
    <lineage>
        <taxon>Bacteria</taxon>
        <taxon>Pseudomonadati</taxon>
        <taxon>Pseudomonadota</taxon>
        <taxon>Gammaproteobacteria</taxon>
        <taxon>Enterobacterales</taxon>
        <taxon>Erwiniaceae</taxon>
        <taxon>Pantoea</taxon>
        <taxon>Pantoea agglomerans group</taxon>
    </lineage>
</organism>
<reference evidence="16 17" key="1">
    <citation type="submission" date="2018-06" db="EMBL/GenBank/DDBJ databases">
        <authorList>
            <consortium name="Pathogen Informatics"/>
            <person name="Doyle S."/>
        </authorList>
    </citation>
    <scope>NUCLEOTIDE SEQUENCE [LARGE SCALE GENOMIC DNA]</scope>
    <source>
        <strain evidence="16 17">NCTC9381</strain>
    </source>
</reference>
<dbReference type="NCBIfam" id="NF008566">
    <property type="entry name" value="PRK11513.1"/>
    <property type="match status" value="1"/>
</dbReference>
<comment type="similarity">
    <text evidence="12">Belongs to the cytochrome b561 family.</text>
</comment>
<dbReference type="PANTHER" id="PTHR30529">
    <property type="entry name" value="CYTOCHROME B561"/>
    <property type="match status" value="1"/>
</dbReference>
<accession>A0A349IF18</accession>
<dbReference type="Pfam" id="PF01292">
    <property type="entry name" value="Ni_hydr_CYTB"/>
    <property type="match status" value="1"/>
</dbReference>
<keyword evidence="17" id="KW-1185">Reference proteome</keyword>
<evidence type="ECO:0000256" key="12">
    <source>
        <dbReference type="ARBA" id="ARBA00037975"/>
    </source>
</evidence>
<evidence type="ECO:0000256" key="10">
    <source>
        <dbReference type="ARBA" id="ARBA00023004"/>
    </source>
</evidence>
<gene>
    <name evidence="16" type="primary">yodB</name>
    <name evidence="15" type="synonym">cybB</name>
    <name evidence="15" type="ORF">GKC49_10775</name>
    <name evidence="16" type="ORF">NCTC9381_02652</name>
</gene>
<evidence type="ECO:0000256" key="11">
    <source>
        <dbReference type="ARBA" id="ARBA00023136"/>
    </source>
</evidence>
<evidence type="ECO:0000259" key="14">
    <source>
        <dbReference type="Pfam" id="PF01292"/>
    </source>
</evidence>
<dbReference type="GeneID" id="66825861"/>
<dbReference type="GO" id="GO:0046872">
    <property type="term" value="F:metal ion binding"/>
    <property type="evidence" value="ECO:0007669"/>
    <property type="project" value="UniProtKB-KW"/>
</dbReference>
<evidence type="ECO:0000256" key="9">
    <source>
        <dbReference type="ARBA" id="ARBA00022989"/>
    </source>
</evidence>
<keyword evidence="6 13" id="KW-0812">Transmembrane</keyword>
<evidence type="ECO:0000313" key="18">
    <source>
        <dbReference type="Proteomes" id="UP000461948"/>
    </source>
</evidence>
<evidence type="ECO:0000256" key="7">
    <source>
        <dbReference type="ARBA" id="ARBA00022723"/>
    </source>
</evidence>
<proteinExistence type="inferred from homology"/>
<evidence type="ECO:0000256" key="5">
    <source>
        <dbReference type="ARBA" id="ARBA00022617"/>
    </source>
</evidence>
<dbReference type="Proteomes" id="UP000461948">
    <property type="component" value="Unassembled WGS sequence"/>
</dbReference>
<dbReference type="InterPro" id="IPR011577">
    <property type="entry name" value="Cyt_b561_bac/Ni-Hgenase"/>
</dbReference>
<evidence type="ECO:0000313" key="16">
    <source>
        <dbReference type="EMBL" id="SUB16736.1"/>
    </source>
</evidence>
<sequence>MRDKFARAQIALHWLTFLLVVTAYATIELRGFAQRGSWQGYAMIITHFSAGATILVLMLARLFLRTRHRTPPITPAPPRWQTGLAHLTHTLLYALFITLPILGLTSRYLKGREWWLFGISMPVAPEPDFDMADMLIGWHETLAPLGYWLIGLHAAAALFHHYLLKDNTLLRMMPARRRGQ</sequence>
<dbReference type="RefSeq" id="WP_010244777.1">
    <property type="nucleotide sequence ID" value="NZ_ADWZ01000001.1"/>
</dbReference>
<keyword evidence="9 13" id="KW-1133">Transmembrane helix</keyword>
<feature type="transmembrane region" description="Helical" evidence="13">
    <location>
        <begin position="41"/>
        <end position="64"/>
    </location>
</feature>
<evidence type="ECO:0000256" key="2">
    <source>
        <dbReference type="ARBA" id="ARBA00004651"/>
    </source>
</evidence>
<dbReference type="Proteomes" id="UP000254640">
    <property type="component" value="Unassembled WGS sequence"/>
</dbReference>
<evidence type="ECO:0000313" key="17">
    <source>
        <dbReference type="Proteomes" id="UP000254640"/>
    </source>
</evidence>
<name>A0A349IF18_ENTAG</name>
<evidence type="ECO:0000256" key="1">
    <source>
        <dbReference type="ARBA" id="ARBA00001970"/>
    </source>
</evidence>
<dbReference type="EMBL" id="UGSO01000001">
    <property type="protein sequence ID" value="SUB16736.1"/>
    <property type="molecule type" value="Genomic_DNA"/>
</dbReference>
<dbReference type="EMBL" id="WKLC01000394">
    <property type="protein sequence ID" value="MSE15587.1"/>
    <property type="molecule type" value="Genomic_DNA"/>
</dbReference>
<dbReference type="GO" id="GO:0005886">
    <property type="term" value="C:plasma membrane"/>
    <property type="evidence" value="ECO:0007669"/>
    <property type="project" value="UniProtKB-SubCell"/>
</dbReference>
<dbReference type="GO" id="GO:0022904">
    <property type="term" value="P:respiratory electron transport chain"/>
    <property type="evidence" value="ECO:0007669"/>
    <property type="project" value="InterPro"/>
</dbReference>
<comment type="subcellular location">
    <subcellularLocation>
        <location evidence="2">Cell membrane</location>
        <topology evidence="2">Multi-pass membrane protein</topology>
    </subcellularLocation>
</comment>
<evidence type="ECO:0000256" key="13">
    <source>
        <dbReference type="SAM" id="Phobius"/>
    </source>
</evidence>
<protein>
    <submittedName>
        <fullName evidence="15 16">Cytochrome b561</fullName>
    </submittedName>
</protein>
<keyword evidence="11 13" id="KW-0472">Membrane</keyword>
<feature type="transmembrane region" description="Helical" evidence="13">
    <location>
        <begin position="84"/>
        <end position="105"/>
    </location>
</feature>
<dbReference type="InterPro" id="IPR016174">
    <property type="entry name" value="Di-haem_cyt_TM"/>
</dbReference>
<keyword evidence="5" id="KW-0349">Heme</keyword>
<dbReference type="STRING" id="549.BEE12_16925"/>
<dbReference type="InterPro" id="IPR052168">
    <property type="entry name" value="Cytochrome_b561_oxidase"/>
</dbReference>